<dbReference type="InterPro" id="IPR036900">
    <property type="entry name" value="A-D-PHexomutase_C_sf"/>
</dbReference>
<dbReference type="SUPFAM" id="SSF53738">
    <property type="entry name" value="Phosphoglucomutase, first 3 domains"/>
    <property type="match status" value="4"/>
</dbReference>
<dbReference type="SUPFAM" id="SSF55957">
    <property type="entry name" value="Phosphoglucomutase, C-terminal domain"/>
    <property type="match status" value="1"/>
</dbReference>
<evidence type="ECO:0000256" key="5">
    <source>
        <dbReference type="ARBA" id="ARBA00010231"/>
    </source>
</evidence>
<evidence type="ECO:0000256" key="6">
    <source>
        <dbReference type="ARBA" id="ARBA00012731"/>
    </source>
</evidence>
<dbReference type="GO" id="GO:0005739">
    <property type="term" value="C:mitochondrion"/>
    <property type="evidence" value="ECO:0007669"/>
    <property type="project" value="UniProtKB-SubCell"/>
</dbReference>
<dbReference type="GO" id="GO:0016887">
    <property type="term" value="F:ATP hydrolysis activity"/>
    <property type="evidence" value="ECO:0007669"/>
    <property type="project" value="InterPro"/>
</dbReference>
<dbReference type="Gene3D" id="3.40.50.300">
    <property type="entry name" value="P-loop containing nucleotide triphosphate hydrolases"/>
    <property type="match status" value="1"/>
</dbReference>
<dbReference type="GO" id="GO:0006048">
    <property type="term" value="P:UDP-N-acetylglucosamine biosynthetic process"/>
    <property type="evidence" value="ECO:0007669"/>
    <property type="project" value="UniProtKB-UniPathway"/>
</dbReference>
<evidence type="ECO:0000256" key="8">
    <source>
        <dbReference type="ARBA" id="ARBA00022723"/>
    </source>
</evidence>
<comment type="cofactor">
    <cofactor evidence="2">
        <name>Mg(2+)</name>
        <dbReference type="ChEBI" id="CHEBI:18420"/>
    </cofactor>
</comment>
<keyword evidence="12" id="KW-0496">Mitochondrion</keyword>
<dbReference type="InterPro" id="IPR041569">
    <property type="entry name" value="AAA_lid_3"/>
</dbReference>
<dbReference type="InterPro" id="IPR003593">
    <property type="entry name" value="AAA+_ATPase"/>
</dbReference>
<reference evidence="18" key="1">
    <citation type="submission" date="2019-12" db="UniProtKB">
        <authorList>
            <consortium name="WormBaseParasite"/>
        </authorList>
    </citation>
    <scope>IDENTIFICATION</scope>
</reference>
<dbReference type="CDD" id="cd03086">
    <property type="entry name" value="PGM3"/>
    <property type="match status" value="1"/>
</dbReference>
<dbReference type="InterPro" id="IPR049023">
    <property type="entry name" value="AMG1_II"/>
</dbReference>
<dbReference type="Proteomes" id="UP000046395">
    <property type="component" value="Unassembled WGS sequence"/>
</dbReference>
<dbReference type="PROSITE" id="PS00674">
    <property type="entry name" value="AAA"/>
    <property type="match status" value="1"/>
</dbReference>
<evidence type="ECO:0000256" key="2">
    <source>
        <dbReference type="ARBA" id="ARBA00001946"/>
    </source>
</evidence>
<dbReference type="PANTHER" id="PTHR45955">
    <property type="entry name" value="PHOSPHOACETYLGLUCOSAMINE MUTASE"/>
    <property type="match status" value="1"/>
</dbReference>
<dbReference type="Pfam" id="PF00408">
    <property type="entry name" value="PGM_PMM_IV"/>
    <property type="match status" value="1"/>
</dbReference>
<dbReference type="Pfam" id="PF02878">
    <property type="entry name" value="PGM_PMM_I"/>
    <property type="match status" value="1"/>
</dbReference>
<dbReference type="GO" id="GO:0004610">
    <property type="term" value="F:phosphoacetylglucosamine mutase activity"/>
    <property type="evidence" value="ECO:0007669"/>
    <property type="project" value="UniProtKB-EC"/>
</dbReference>
<evidence type="ECO:0000256" key="15">
    <source>
        <dbReference type="ARBA" id="ARBA00032065"/>
    </source>
</evidence>
<proteinExistence type="inferred from homology"/>
<dbReference type="Pfam" id="PF00004">
    <property type="entry name" value="AAA"/>
    <property type="match status" value="1"/>
</dbReference>
<evidence type="ECO:0000256" key="12">
    <source>
        <dbReference type="ARBA" id="ARBA00023128"/>
    </source>
</evidence>
<dbReference type="InterPro" id="IPR003960">
    <property type="entry name" value="ATPase_AAA_CS"/>
</dbReference>
<dbReference type="InterPro" id="IPR016657">
    <property type="entry name" value="PAGM"/>
</dbReference>
<dbReference type="Pfam" id="PF17862">
    <property type="entry name" value="AAA_lid_3"/>
    <property type="match status" value="1"/>
</dbReference>
<organism evidence="17 18">
    <name type="scientific">Trichuris muris</name>
    <name type="common">Mouse whipworm</name>
    <dbReference type="NCBI Taxonomy" id="70415"/>
    <lineage>
        <taxon>Eukaryota</taxon>
        <taxon>Metazoa</taxon>
        <taxon>Ecdysozoa</taxon>
        <taxon>Nematoda</taxon>
        <taxon>Enoplea</taxon>
        <taxon>Dorylaimia</taxon>
        <taxon>Trichinellida</taxon>
        <taxon>Trichuridae</taxon>
        <taxon>Trichuris</taxon>
    </lineage>
</organism>
<comment type="pathway">
    <text evidence="4">Nucleotide-sugar biosynthesis; UDP-N-acetyl-alpha-D-glucosamine biosynthesis; N-acetyl-alpha-D-glucosamine 1-phosphate from alpha-D-glucosamine 6-phosphate (route I): step 2/2.</text>
</comment>
<dbReference type="PANTHER" id="PTHR45955:SF1">
    <property type="entry name" value="PHOSPHOACETYLGLUCOSAMINE MUTASE"/>
    <property type="match status" value="1"/>
</dbReference>
<keyword evidence="11" id="KW-0460">Magnesium</keyword>
<keyword evidence="10" id="KW-0067">ATP-binding</keyword>
<dbReference type="InterPro" id="IPR027417">
    <property type="entry name" value="P-loop_NTPase"/>
</dbReference>
<dbReference type="WBParaSite" id="TMUE_3000014287.1">
    <property type="protein sequence ID" value="TMUE_3000014287.1"/>
    <property type="gene ID" value="WBGene00291682"/>
</dbReference>
<dbReference type="InterPro" id="IPR049022">
    <property type="entry name" value="AMG1_III"/>
</dbReference>
<evidence type="ECO:0000256" key="14">
    <source>
        <dbReference type="ARBA" id="ARBA00031926"/>
    </source>
</evidence>
<dbReference type="Gene3D" id="1.10.8.60">
    <property type="match status" value="1"/>
</dbReference>
<dbReference type="Gene3D" id="3.30.310.50">
    <property type="entry name" value="Alpha-D-phosphohexomutase, C-terminal domain"/>
    <property type="match status" value="1"/>
</dbReference>
<protein>
    <recommendedName>
        <fullName evidence="6">phosphoacetylglucosamine mutase</fullName>
        <ecNumber evidence="6">5.4.2.3</ecNumber>
    </recommendedName>
    <alternativeName>
        <fullName evidence="15">Acetylglucosamine phosphomutase</fullName>
    </alternativeName>
    <alternativeName>
        <fullName evidence="14">N-acetylglucosamine-phosphate mutase</fullName>
    </alternativeName>
</protein>
<dbReference type="GO" id="GO:0005975">
    <property type="term" value="P:carbohydrate metabolic process"/>
    <property type="evidence" value="ECO:0007669"/>
    <property type="project" value="InterPro"/>
</dbReference>
<sequence length="915" mass="103326">MANGDDPATGSGLALVHLMEHNSITLRSVATTAVRLVVVCMCSYYTAKMLIKYLDPTYSQKKTARRLALQQLSRLGIPTTQQLTDYEMQIASQLVLGDDVGVSWSEVGGYDDLLVELRETVILPLKLQSSSAFLQAPKGVLLYGPPGCGKTLIARAIAKEAGARFINLDISSLTDKWYGESQKLAAAVFTLATKLQPTIIFIDEIDSFLRVRESRDHEATAMIKAQFLSNWDGFASDQNSRVIIIGATNRPSDVDPAILRRMPSRFCLDLPDKKQRANVLDVLLRDEQLESDVNLEEIAAQCEHFSCSDLRELCRLAAITRVREVLRSEPDVDELGGEPFRSADFQAALQRMKRDNCFNMWRLVMKYKDVPRDFQRISNELLRYGTAGFREKATKLPHVMFRMGIVAVLRARQTGATVGIMITASHNPVGDNGLKMIDPSGEMLAEEWEDRATQFANCPEQNLEAEIEAMVRDFNIDMNAEGVVCCARDTRPSGISLLGVVRVGVEMVRGKFISYDVLTTPQLHYIVRETNLENRRWKEDEYFGRMLLAYERLNSDEGHYYQFYDPRVFVDCANGVGARKLYNIATEVKMCLDICLANRSAEDCLNEQCGADYVKTEKKVPYIYDANHEVLPNLRWASLDGDADRIVFYYVDDKNKFHLLDGDKIAALVANYFKGLIEQTELDLQMGVVQTAYSNGNATRYLKEELRVPVICTPTGVKHLHAAAKSLDIGIYFEPNGHGTVLFSQKAMDSMWRVIERRSSTPLQQYKATVVLYLFSKMINQAVGDAICDLLLVETILRNKRWHIYRWDQLYTDVPNKLIKFKVADRRLLKTADCERRVTHPQGLAENISKLLSLYKNSRAVVRPSGTENVVRVYTEADTQEHANQLAIEIQRATIKAMEQAEEQPAASEPMSTEN</sequence>
<feature type="domain" description="AAA+ ATPase" evidence="16">
    <location>
        <begin position="136"/>
        <end position="276"/>
    </location>
</feature>
<comment type="subcellular location">
    <subcellularLocation>
        <location evidence="3">Mitochondrion</location>
    </subcellularLocation>
</comment>
<keyword evidence="13" id="KW-0413">Isomerase</keyword>
<dbReference type="InterPro" id="IPR016066">
    <property type="entry name" value="A-D-PHexomutase_CS"/>
</dbReference>
<dbReference type="UniPathway" id="UPA00113">
    <property type="reaction ID" value="UER00530"/>
</dbReference>
<evidence type="ECO:0000256" key="13">
    <source>
        <dbReference type="ARBA" id="ARBA00023235"/>
    </source>
</evidence>
<evidence type="ECO:0000256" key="11">
    <source>
        <dbReference type="ARBA" id="ARBA00022842"/>
    </source>
</evidence>
<dbReference type="InterPro" id="IPR005844">
    <property type="entry name" value="A-D-PHexomutase_a/b/a-I"/>
</dbReference>
<evidence type="ECO:0000256" key="4">
    <source>
        <dbReference type="ARBA" id="ARBA00004865"/>
    </source>
</evidence>
<dbReference type="FunFam" id="3.40.120.10:FF:000013">
    <property type="entry name" value="Phosphoacetylglucosamine mutase"/>
    <property type="match status" value="1"/>
</dbReference>
<dbReference type="GO" id="GO:0005524">
    <property type="term" value="F:ATP binding"/>
    <property type="evidence" value="ECO:0007669"/>
    <property type="project" value="UniProtKB-KW"/>
</dbReference>
<evidence type="ECO:0000256" key="1">
    <source>
        <dbReference type="ARBA" id="ARBA00000558"/>
    </source>
</evidence>
<evidence type="ECO:0000259" key="16">
    <source>
        <dbReference type="SMART" id="SM00382"/>
    </source>
</evidence>
<name>A0A5S6R505_TRIMR</name>
<keyword evidence="17" id="KW-1185">Reference proteome</keyword>
<comment type="similarity">
    <text evidence="5">Belongs to the phosphohexose mutase family.</text>
</comment>
<evidence type="ECO:0000313" key="18">
    <source>
        <dbReference type="WBParaSite" id="TMUE_3000014287.1"/>
    </source>
</evidence>
<dbReference type="SUPFAM" id="SSF52540">
    <property type="entry name" value="P-loop containing nucleoside triphosphate hydrolases"/>
    <property type="match status" value="1"/>
</dbReference>
<dbReference type="InterPro" id="IPR005843">
    <property type="entry name" value="A-D-PHexomutase_C"/>
</dbReference>
<dbReference type="STRING" id="70415.A0A5S6R505"/>
<dbReference type="FunFam" id="3.30.310.50:FF:000003">
    <property type="entry name" value="Phosphoacetylglucosamine mutase"/>
    <property type="match status" value="1"/>
</dbReference>
<dbReference type="EC" id="5.4.2.3" evidence="6"/>
<dbReference type="Pfam" id="PF21405">
    <property type="entry name" value="AMG1_II"/>
    <property type="match status" value="1"/>
</dbReference>
<keyword evidence="8" id="KW-0479">Metal-binding</keyword>
<keyword evidence="7" id="KW-0597">Phosphoprotein</keyword>
<evidence type="ECO:0000256" key="7">
    <source>
        <dbReference type="ARBA" id="ARBA00022553"/>
    </source>
</evidence>
<dbReference type="Gene3D" id="3.40.120.10">
    <property type="entry name" value="Alpha-D-Glucose-1,6-Bisphosphate, subunit A, domain 3"/>
    <property type="match status" value="3"/>
</dbReference>
<dbReference type="InterPro" id="IPR003959">
    <property type="entry name" value="ATPase_AAA_core"/>
</dbReference>
<dbReference type="Pfam" id="PF21404">
    <property type="entry name" value="AMG1_III"/>
    <property type="match status" value="1"/>
</dbReference>
<evidence type="ECO:0000256" key="10">
    <source>
        <dbReference type="ARBA" id="ARBA00022840"/>
    </source>
</evidence>
<evidence type="ECO:0000313" key="17">
    <source>
        <dbReference type="Proteomes" id="UP000046395"/>
    </source>
</evidence>
<evidence type="ECO:0000256" key="3">
    <source>
        <dbReference type="ARBA" id="ARBA00004173"/>
    </source>
</evidence>
<comment type="catalytic activity">
    <reaction evidence="1">
        <text>N-acetyl-alpha-D-glucosamine 1-phosphate = N-acetyl-D-glucosamine 6-phosphate</text>
        <dbReference type="Rhea" id="RHEA:23804"/>
        <dbReference type="ChEBI" id="CHEBI:57513"/>
        <dbReference type="ChEBI" id="CHEBI:57776"/>
        <dbReference type="EC" id="5.4.2.3"/>
    </reaction>
</comment>
<dbReference type="SMART" id="SM00382">
    <property type="entry name" value="AAA"/>
    <property type="match status" value="1"/>
</dbReference>
<accession>A0A5S6R505</accession>
<dbReference type="AlphaFoldDB" id="A0A5S6R505"/>
<evidence type="ECO:0000256" key="9">
    <source>
        <dbReference type="ARBA" id="ARBA00022741"/>
    </source>
</evidence>
<dbReference type="InterPro" id="IPR016055">
    <property type="entry name" value="A-D-PHexomutase_a/b/a-I/II/III"/>
</dbReference>
<dbReference type="FunFam" id="3.40.50.300:FF:000538">
    <property type="entry name" value="ATPase family AAA domain-containing protein 1"/>
    <property type="match status" value="1"/>
</dbReference>
<keyword evidence="9" id="KW-0547">Nucleotide-binding</keyword>
<dbReference type="PROSITE" id="PS00710">
    <property type="entry name" value="PGM_PMM"/>
    <property type="match status" value="1"/>
</dbReference>
<dbReference type="GO" id="GO:0000287">
    <property type="term" value="F:magnesium ion binding"/>
    <property type="evidence" value="ECO:0007669"/>
    <property type="project" value="InterPro"/>
</dbReference>